<dbReference type="Gene3D" id="3.30.200.20">
    <property type="entry name" value="Phosphorylase Kinase, domain 1"/>
    <property type="match status" value="1"/>
</dbReference>
<comment type="similarity">
    <text evidence="1">Belongs to the protein kinase superfamily. CAMK Ser/Thr protein kinase family.</text>
</comment>
<keyword evidence="8" id="KW-0175">Coiled coil</keyword>
<keyword evidence="3" id="KW-0808">Transferase</keyword>
<keyword evidence="6 7" id="KW-0067">ATP-binding</keyword>
<dbReference type="GO" id="GO:0035556">
    <property type="term" value="P:intracellular signal transduction"/>
    <property type="evidence" value="ECO:0007669"/>
    <property type="project" value="TreeGrafter"/>
</dbReference>
<dbReference type="PANTHER" id="PTHR24342">
    <property type="entry name" value="SERINE/THREONINE-PROTEIN KINASE 17"/>
    <property type="match status" value="1"/>
</dbReference>
<evidence type="ECO:0000256" key="6">
    <source>
        <dbReference type="ARBA" id="ARBA00022840"/>
    </source>
</evidence>
<evidence type="ECO:0000256" key="8">
    <source>
        <dbReference type="SAM" id="Coils"/>
    </source>
</evidence>
<feature type="compositionally biased region" description="Basic and acidic residues" evidence="9">
    <location>
        <begin position="268"/>
        <end position="277"/>
    </location>
</feature>
<evidence type="ECO:0000256" key="4">
    <source>
        <dbReference type="ARBA" id="ARBA00022741"/>
    </source>
</evidence>
<feature type="compositionally biased region" description="Low complexity" evidence="9">
    <location>
        <begin position="251"/>
        <end position="265"/>
    </location>
</feature>
<dbReference type="AlphaFoldDB" id="A0AAD8CTS7"/>
<evidence type="ECO:0000256" key="5">
    <source>
        <dbReference type="ARBA" id="ARBA00022777"/>
    </source>
</evidence>
<comment type="caution">
    <text evidence="11">The sequence shown here is derived from an EMBL/GenBank/DDBJ whole genome shotgun (WGS) entry which is preliminary data.</text>
</comment>
<dbReference type="Proteomes" id="UP001230051">
    <property type="component" value="Unassembled WGS sequence"/>
</dbReference>
<organism evidence="11 12">
    <name type="scientific">Acipenser oxyrinchus oxyrinchus</name>
    <dbReference type="NCBI Taxonomy" id="40147"/>
    <lineage>
        <taxon>Eukaryota</taxon>
        <taxon>Metazoa</taxon>
        <taxon>Chordata</taxon>
        <taxon>Craniata</taxon>
        <taxon>Vertebrata</taxon>
        <taxon>Euteleostomi</taxon>
        <taxon>Actinopterygii</taxon>
        <taxon>Chondrostei</taxon>
        <taxon>Acipenseriformes</taxon>
        <taxon>Acipenseridae</taxon>
        <taxon>Acipenser</taxon>
    </lineage>
</organism>
<sequence length="827" mass="89738">MEVKLDCLGRKVDKLLQGQEKLLRDPGEPRDQGEATISDFVEASSRGSGQCECKLLCQDLATMFSAIASTYEQQNQRLENLERLVLGIQSALGLLVETLAGAPGGAKDGTLLPQVSTAPKKAEPLSALLGKGKPGEKPSGLVAAGKGEDGNKKEGNSRPSDKESKLQPNTKGVKRKGSLSLPGGGKATGSGQAAVQAQIKLPEKKEAHGLIKAKPQTPAQAENLAAGRPQASPPGDKSLPKSNQAADTGRQAQAAVASSALNVASKTGESKSQDTKSKATGKVEFTKAVKDGKEDQPVSKQEAVKSKSRKNTGEFNPSKIGSPPDNQGQQAAGAAEFMNAGTADNVQNAVFVKVMENQLLEPPLTDGPALRHVQSCPVSLQRDENENEKMLGDSRVGGKNKTTVAAKTLSSANKQELPPQDSKCPTPSSRDSRRDSETSRRARPAATAASTENKSVAPSLIDIRVSPAESNGNTTSQAPESQTCFKMIDDSPPQPAPFAHRFVALRPALPSTFFSINTKEVLGGGRFGQVHRCTEKTSGLKLAAKIIKVRNPKEKEVVRNEVQVMNQLSHANVIQMYDAFEVKNEVVLVMEYVDGGELFERIIDDNYHLTEVDAMVFVKQICEGIHYMHQMYVLHLDLKPENILCVNRTGHQVKIIDFGLARRYKPREKLRVSFGTPEFLAPEIVNFDFVSFPTDMWALGVISYMLLSGLSPFLGDDDSHTLSNVLAVNWYFDEEAFEHVSEEARDFISNLLIKEKSGRHSAAQCLKHPWLNNIGEKAMHSNICLKSQILLRKYMARRLWKKNYIAVAAANRFKKISSSGSLTTLGI</sequence>
<reference evidence="11" key="1">
    <citation type="submission" date="2022-02" db="EMBL/GenBank/DDBJ databases">
        <title>Atlantic sturgeon de novo genome assembly.</title>
        <authorList>
            <person name="Stock M."/>
            <person name="Klopp C."/>
            <person name="Guiguen Y."/>
            <person name="Cabau C."/>
            <person name="Parinello H."/>
            <person name="Santidrian Yebra-Pimentel E."/>
            <person name="Kuhl H."/>
            <person name="Dirks R.P."/>
            <person name="Guessner J."/>
            <person name="Wuertz S."/>
            <person name="Du K."/>
            <person name="Schartl M."/>
        </authorList>
    </citation>
    <scope>NUCLEOTIDE SEQUENCE</scope>
    <source>
        <strain evidence="11">STURGEONOMICS-FGT-2020</strain>
        <tissue evidence="11">Whole blood</tissue>
    </source>
</reference>
<name>A0AAD8CTS7_ACIOX</name>
<dbReference type="SUPFAM" id="SSF56112">
    <property type="entry name" value="Protein kinase-like (PK-like)"/>
    <property type="match status" value="1"/>
</dbReference>
<dbReference type="InterPro" id="IPR000719">
    <property type="entry name" value="Prot_kinase_dom"/>
</dbReference>
<dbReference type="PROSITE" id="PS50011">
    <property type="entry name" value="PROTEIN_KINASE_DOM"/>
    <property type="match status" value="1"/>
</dbReference>
<feature type="compositionally biased region" description="Basic and acidic residues" evidence="9">
    <location>
        <begin position="430"/>
        <end position="440"/>
    </location>
</feature>
<feature type="compositionally biased region" description="Basic and acidic residues" evidence="9">
    <location>
        <begin position="381"/>
        <end position="392"/>
    </location>
</feature>
<evidence type="ECO:0000259" key="10">
    <source>
        <dbReference type="PROSITE" id="PS50011"/>
    </source>
</evidence>
<dbReference type="GO" id="GO:0004674">
    <property type="term" value="F:protein serine/threonine kinase activity"/>
    <property type="evidence" value="ECO:0007669"/>
    <property type="project" value="UniProtKB-KW"/>
</dbReference>
<feature type="region of interest" description="Disordered" evidence="9">
    <location>
        <begin position="378"/>
        <end position="460"/>
    </location>
</feature>
<dbReference type="PROSITE" id="PS00108">
    <property type="entry name" value="PROTEIN_KINASE_ST"/>
    <property type="match status" value="1"/>
</dbReference>
<feature type="compositionally biased region" description="Basic and acidic residues" evidence="9">
    <location>
        <begin position="146"/>
        <end position="165"/>
    </location>
</feature>
<evidence type="ECO:0000256" key="1">
    <source>
        <dbReference type="ARBA" id="ARBA00006692"/>
    </source>
</evidence>
<dbReference type="InterPro" id="IPR008271">
    <property type="entry name" value="Ser/Thr_kinase_AS"/>
</dbReference>
<keyword evidence="12" id="KW-1185">Reference proteome</keyword>
<feature type="region of interest" description="Disordered" evidence="9">
    <location>
        <begin position="126"/>
        <end position="339"/>
    </location>
</feature>
<feature type="domain" description="Protein kinase" evidence="10">
    <location>
        <begin position="516"/>
        <end position="771"/>
    </location>
</feature>
<evidence type="ECO:0000256" key="3">
    <source>
        <dbReference type="ARBA" id="ARBA00022679"/>
    </source>
</evidence>
<feature type="coiled-coil region" evidence="8">
    <location>
        <begin position="64"/>
        <end position="91"/>
    </location>
</feature>
<dbReference type="SMART" id="SM00220">
    <property type="entry name" value="S_TKc"/>
    <property type="match status" value="1"/>
</dbReference>
<feature type="compositionally biased region" description="Basic and acidic residues" evidence="9">
    <location>
        <begin position="284"/>
        <end position="305"/>
    </location>
</feature>
<dbReference type="GO" id="GO:0043065">
    <property type="term" value="P:positive regulation of apoptotic process"/>
    <property type="evidence" value="ECO:0007669"/>
    <property type="project" value="TreeGrafter"/>
</dbReference>
<evidence type="ECO:0000256" key="9">
    <source>
        <dbReference type="SAM" id="MobiDB-lite"/>
    </source>
</evidence>
<keyword evidence="2" id="KW-0723">Serine/threonine-protein kinase</keyword>
<evidence type="ECO:0000313" key="12">
    <source>
        <dbReference type="Proteomes" id="UP001230051"/>
    </source>
</evidence>
<evidence type="ECO:0000256" key="2">
    <source>
        <dbReference type="ARBA" id="ARBA00022527"/>
    </source>
</evidence>
<feature type="binding site" evidence="7">
    <location>
        <position position="545"/>
    </location>
    <ligand>
        <name>ATP</name>
        <dbReference type="ChEBI" id="CHEBI:30616"/>
    </ligand>
</feature>
<dbReference type="PANTHER" id="PTHR24342:SF20">
    <property type="entry name" value="MYOSIN LIGHT CHAIN KINASE, SMOOTH MUSCLE"/>
    <property type="match status" value="1"/>
</dbReference>
<evidence type="ECO:0000256" key="7">
    <source>
        <dbReference type="PROSITE-ProRule" id="PRU10141"/>
    </source>
</evidence>
<proteinExistence type="inferred from homology"/>
<dbReference type="GO" id="GO:0005634">
    <property type="term" value="C:nucleus"/>
    <property type="evidence" value="ECO:0007669"/>
    <property type="project" value="TreeGrafter"/>
</dbReference>
<keyword evidence="4 7" id="KW-0547">Nucleotide-binding</keyword>
<dbReference type="EMBL" id="JAGXEW010000025">
    <property type="protein sequence ID" value="KAK1157724.1"/>
    <property type="molecule type" value="Genomic_DNA"/>
</dbReference>
<gene>
    <name evidence="11" type="primary">MYLK2</name>
    <name evidence="11" type="ORF">AOXY_G23870</name>
</gene>
<dbReference type="InterPro" id="IPR017441">
    <property type="entry name" value="Protein_kinase_ATP_BS"/>
</dbReference>
<dbReference type="GO" id="GO:0005524">
    <property type="term" value="F:ATP binding"/>
    <property type="evidence" value="ECO:0007669"/>
    <property type="project" value="UniProtKB-UniRule"/>
</dbReference>
<dbReference type="Pfam" id="PF00069">
    <property type="entry name" value="Pkinase"/>
    <property type="match status" value="1"/>
</dbReference>
<dbReference type="FunFam" id="1.10.510.10:FF:000135">
    <property type="entry name" value="Putative myosin light chain kinase 3"/>
    <property type="match status" value="1"/>
</dbReference>
<dbReference type="Gene3D" id="1.10.510.10">
    <property type="entry name" value="Transferase(Phosphotransferase) domain 1"/>
    <property type="match status" value="1"/>
</dbReference>
<feature type="compositionally biased region" description="Polar residues" evidence="9">
    <location>
        <begin position="400"/>
        <end position="414"/>
    </location>
</feature>
<dbReference type="InterPro" id="IPR011009">
    <property type="entry name" value="Kinase-like_dom_sf"/>
</dbReference>
<accession>A0AAD8CTS7</accession>
<keyword evidence="5 11" id="KW-0418">Kinase</keyword>
<dbReference type="PROSITE" id="PS00107">
    <property type="entry name" value="PROTEIN_KINASE_ATP"/>
    <property type="match status" value="1"/>
</dbReference>
<evidence type="ECO:0000313" key="11">
    <source>
        <dbReference type="EMBL" id="KAK1157724.1"/>
    </source>
</evidence>
<protein>
    <submittedName>
        <fullName evidence="11">Myosin light chain kinase 2, skeletal/cardiac muscle-like</fullName>
    </submittedName>
</protein>